<keyword evidence="3" id="KW-1185">Reference proteome</keyword>
<sequence length="350" mass="38281">MGGCGVVDMGVKKIGFLSFGHWSDAPGSQTRSASDALLQSIELAVAAEELGADGAYFRVHHFARQLASPFPLLAAVGARTSRIEIGTAVIDMRYENPMYFAEDAGAADLIAGGRLQLGISRGSPEQVIDGWRYFGYEPAEGDTDADMARKRAEVLLTVLEGRGFAQPHPRPMFPNPPGLLRIEPHSEGLRDRIWWGSGSNATAAWAAKLGMNLQSSTLKDDETGEPLHVQQRKQIEAYRQAWKEAGHERGPRVSVSRSIFALTSDLDRAYFGRNADSRDQIGMIDENTRAIFGRSYAAEPDVLVKQLAEDEAIQAADTLLLTVPNQLGVEYNAHVLENILTHVAPELGWR</sequence>
<dbReference type="PANTHER" id="PTHR30137:SF15">
    <property type="entry name" value="BLL6902 PROTEIN"/>
    <property type="match status" value="1"/>
</dbReference>
<keyword evidence="2" id="KW-0560">Oxidoreductase</keyword>
<gene>
    <name evidence="2" type="ORF">FHX41_0374</name>
</gene>
<dbReference type="InterPro" id="IPR011251">
    <property type="entry name" value="Luciferase-like_dom"/>
</dbReference>
<protein>
    <submittedName>
        <fullName evidence="2">Alkanesulfonate monooxygenase SsuD/methylene tetrahydromethanopterin reductase-like flavin-dependent oxidoreductase (Luciferase family)</fullName>
    </submittedName>
</protein>
<dbReference type="SUPFAM" id="SSF51679">
    <property type="entry name" value="Bacterial luciferase-like"/>
    <property type="match status" value="1"/>
</dbReference>
<reference evidence="2 3" key="1">
    <citation type="submission" date="2019-06" db="EMBL/GenBank/DDBJ databases">
        <title>Sequencing the genomes of 1000 actinobacteria strains.</title>
        <authorList>
            <person name="Klenk H.-P."/>
        </authorList>
    </citation>
    <scope>NUCLEOTIDE SEQUENCE [LARGE SCALE GENOMIC DNA]</scope>
    <source>
        <strain evidence="2 3">DSM 45043</strain>
    </source>
</reference>
<evidence type="ECO:0000313" key="3">
    <source>
        <dbReference type="Proteomes" id="UP000316706"/>
    </source>
</evidence>
<dbReference type="CDD" id="cd00347">
    <property type="entry name" value="Flavin_utilizing_monoxygenases"/>
    <property type="match status" value="1"/>
</dbReference>
<dbReference type="InterPro" id="IPR036661">
    <property type="entry name" value="Luciferase-like_sf"/>
</dbReference>
<comment type="caution">
    <text evidence="2">The sequence shown here is derived from an EMBL/GenBank/DDBJ whole genome shotgun (WGS) entry which is preliminary data.</text>
</comment>
<dbReference type="EMBL" id="VFPO01000001">
    <property type="protein sequence ID" value="TQM66786.1"/>
    <property type="molecule type" value="Genomic_DNA"/>
</dbReference>
<evidence type="ECO:0000259" key="1">
    <source>
        <dbReference type="Pfam" id="PF00296"/>
    </source>
</evidence>
<dbReference type="PANTHER" id="PTHR30137">
    <property type="entry name" value="LUCIFERASE-LIKE MONOOXYGENASE"/>
    <property type="match status" value="1"/>
</dbReference>
<dbReference type="InterPro" id="IPR050766">
    <property type="entry name" value="Bact_Lucif_Oxidored"/>
</dbReference>
<keyword evidence="2" id="KW-0503">Monooxygenase</keyword>
<dbReference type="GO" id="GO:0005829">
    <property type="term" value="C:cytosol"/>
    <property type="evidence" value="ECO:0007669"/>
    <property type="project" value="TreeGrafter"/>
</dbReference>
<dbReference type="Proteomes" id="UP000316706">
    <property type="component" value="Unassembled WGS sequence"/>
</dbReference>
<evidence type="ECO:0000313" key="2">
    <source>
        <dbReference type="EMBL" id="TQM66786.1"/>
    </source>
</evidence>
<dbReference type="Pfam" id="PF00296">
    <property type="entry name" value="Bac_luciferase"/>
    <property type="match status" value="1"/>
</dbReference>
<feature type="domain" description="Luciferase-like" evidence="1">
    <location>
        <begin position="27"/>
        <end position="261"/>
    </location>
</feature>
<dbReference type="AlphaFoldDB" id="A0A543I863"/>
<organism evidence="2 3">
    <name type="scientific">Actinomadura hallensis</name>
    <dbReference type="NCBI Taxonomy" id="337895"/>
    <lineage>
        <taxon>Bacteria</taxon>
        <taxon>Bacillati</taxon>
        <taxon>Actinomycetota</taxon>
        <taxon>Actinomycetes</taxon>
        <taxon>Streptosporangiales</taxon>
        <taxon>Thermomonosporaceae</taxon>
        <taxon>Actinomadura</taxon>
    </lineage>
</organism>
<proteinExistence type="predicted"/>
<dbReference type="GO" id="GO:0004497">
    <property type="term" value="F:monooxygenase activity"/>
    <property type="evidence" value="ECO:0007669"/>
    <property type="project" value="UniProtKB-KW"/>
</dbReference>
<dbReference type="Gene3D" id="3.20.20.30">
    <property type="entry name" value="Luciferase-like domain"/>
    <property type="match status" value="1"/>
</dbReference>
<accession>A0A543I863</accession>
<dbReference type="GO" id="GO:0016705">
    <property type="term" value="F:oxidoreductase activity, acting on paired donors, with incorporation or reduction of molecular oxygen"/>
    <property type="evidence" value="ECO:0007669"/>
    <property type="project" value="InterPro"/>
</dbReference>
<name>A0A543I863_9ACTN</name>